<proteinExistence type="predicted"/>
<organism evidence="3 4">
    <name type="scientific">Psychroflexus maritimus</name>
    <dbReference type="NCBI Taxonomy" id="2714865"/>
    <lineage>
        <taxon>Bacteria</taxon>
        <taxon>Pseudomonadati</taxon>
        <taxon>Bacteroidota</taxon>
        <taxon>Flavobacteriia</taxon>
        <taxon>Flavobacteriales</taxon>
        <taxon>Flavobacteriaceae</taxon>
        <taxon>Psychroflexus</taxon>
    </lineage>
</organism>
<evidence type="ECO:0000259" key="2">
    <source>
        <dbReference type="PROSITE" id="PS51688"/>
    </source>
</evidence>
<keyword evidence="1" id="KW-0732">Signal</keyword>
<dbReference type="PROSITE" id="PS51688">
    <property type="entry name" value="ICA"/>
    <property type="match status" value="1"/>
</dbReference>
<evidence type="ECO:0000313" key="3">
    <source>
        <dbReference type="EMBL" id="NGZ88640.1"/>
    </source>
</evidence>
<protein>
    <submittedName>
        <fullName evidence="3">Tail fiber domain-containing protein</fullName>
    </submittedName>
</protein>
<reference evidence="3" key="1">
    <citation type="submission" date="2020-03" db="EMBL/GenBank/DDBJ databases">
        <title>Psychroflexus Maritimus sp. nov., isolate from marine sediment.</title>
        <authorList>
            <person name="Zhong Y.-L."/>
        </authorList>
    </citation>
    <scope>NUCLEOTIDE SEQUENCE</scope>
    <source>
        <strain evidence="3">C1</strain>
    </source>
</reference>
<accession>A0A967DXG8</accession>
<keyword evidence="4" id="KW-1185">Reference proteome</keyword>
<name>A0A967DXG8_9FLAO</name>
<dbReference type="AlphaFoldDB" id="A0A967DXG8"/>
<gene>
    <name evidence="3" type="ORF">G7034_00010</name>
</gene>
<feature type="signal peptide" evidence="1">
    <location>
        <begin position="1"/>
        <end position="19"/>
    </location>
</feature>
<feature type="domain" description="Peptidase S74" evidence="2">
    <location>
        <begin position="315"/>
        <end position="422"/>
    </location>
</feature>
<comment type="caution">
    <text evidence="3">The sequence shown here is derived from an EMBL/GenBank/DDBJ whole genome shotgun (WGS) entry which is preliminary data.</text>
</comment>
<dbReference type="InterPro" id="IPR030392">
    <property type="entry name" value="S74_ICA"/>
</dbReference>
<dbReference type="EMBL" id="JAANAS010000001">
    <property type="protein sequence ID" value="NGZ88640.1"/>
    <property type="molecule type" value="Genomic_DNA"/>
</dbReference>
<dbReference type="RefSeq" id="WP_166398912.1">
    <property type="nucleotide sequence ID" value="NZ_JAANAS010000001.1"/>
</dbReference>
<feature type="chain" id="PRO_5037768559" evidence="1">
    <location>
        <begin position="20"/>
        <end position="448"/>
    </location>
</feature>
<sequence>MKHLQLLTVFLMLSALSYGQQFNQSTNPVINPINNPIDSNEPGSQFNGQEKFRFQAGLITQLDSIIDGSTVANDLFNFNNRWFSIGRLNTGTQEVYGLRFQLPQKALTFGYQDVNDTNPRIQWIGTGQDLGNLEFRVADDFMSTNSDLVATMRNDGGTVFAEQNLSSFTDAKVGINNSSFAKALNIINESGSIGVDVFQNNTNIINTCYNATIPEGIKGQRNIGYDVSVNANSSENIGYRARVEGQANFRFGFQSSSVGEGITNFGISGSASGADNNYGIFGRVSNTSGVSNNPGDFAGFFDGNITTTAGFFAPSDQKLKEGVNQLEFALEDLMKLQPKTYNYISSKKINLAEGKQFGFIAQELEEVFPELIKEISKPVFNEEEEVKEYLEYKSVNYLGLIAVLTGAIQELAEEVDRLKETNESYVVFSDRLEAEEMERLRKLAYQLE</sequence>
<evidence type="ECO:0000256" key="1">
    <source>
        <dbReference type="SAM" id="SignalP"/>
    </source>
</evidence>
<dbReference type="Proteomes" id="UP000643701">
    <property type="component" value="Unassembled WGS sequence"/>
</dbReference>
<evidence type="ECO:0000313" key="4">
    <source>
        <dbReference type="Proteomes" id="UP000643701"/>
    </source>
</evidence>
<dbReference type="Pfam" id="PF13884">
    <property type="entry name" value="Peptidase_S74"/>
    <property type="match status" value="1"/>
</dbReference>